<evidence type="ECO:0000313" key="1">
    <source>
        <dbReference type="EMBL" id="ALE40130.1"/>
    </source>
</evidence>
<dbReference type="AlphaFoldDB" id="A0A0M4NA10"/>
<dbReference type="EMBL" id="CP012603">
    <property type="protein sequence ID" value="ALE40130.1"/>
    <property type="molecule type" value="Genomic_DNA"/>
</dbReference>
<protein>
    <submittedName>
        <fullName evidence="1">Methylthioribose-1-phosphate isomerase</fullName>
    </submittedName>
</protein>
<dbReference type="PATRIC" id="fig|1279460.3.peg.2997"/>
<dbReference type="Proteomes" id="UP000056502">
    <property type="component" value="Chromosome I"/>
</dbReference>
<reference evidence="1 2" key="1">
    <citation type="journal article" date="2015" name="Genome Announc.">
        <title>Whole-Genome Sequence of Leptospira interrogans Serovar Hardjo Subtype Hardjoprajitno Strain Norma, Isolated from Cattle in a Leptospirosis Outbreak in Brazil.</title>
        <authorList>
            <person name="Cosate M.R."/>
            <person name="Soares S.C."/>
            <person name="Mendes T.A."/>
            <person name="Raittz R.T."/>
            <person name="Moreira E.C."/>
            <person name="Leite R."/>
            <person name="Fernandes G.R."/>
            <person name="Haddad J.P."/>
            <person name="Ortega J.M."/>
        </authorList>
    </citation>
    <scope>NUCLEOTIDE SEQUENCE [LARGE SCALE GENOMIC DNA]</scope>
    <source>
        <strain evidence="1 2">Norma</strain>
    </source>
</reference>
<accession>A0A0M4NA10</accession>
<proteinExistence type="predicted"/>
<evidence type="ECO:0000313" key="2">
    <source>
        <dbReference type="Proteomes" id="UP000056502"/>
    </source>
</evidence>
<keyword evidence="1" id="KW-0413">Isomerase</keyword>
<name>A0A0M4NA10_LEPIR</name>
<dbReference type="GO" id="GO:0016853">
    <property type="term" value="F:isomerase activity"/>
    <property type="evidence" value="ECO:0007669"/>
    <property type="project" value="UniProtKB-KW"/>
</dbReference>
<organism evidence="1">
    <name type="scientific">Leptospira interrogans serovar Hardjo str. Norma</name>
    <dbReference type="NCBI Taxonomy" id="1279460"/>
    <lineage>
        <taxon>Bacteria</taxon>
        <taxon>Pseudomonadati</taxon>
        <taxon>Spirochaetota</taxon>
        <taxon>Spirochaetia</taxon>
        <taxon>Leptospirales</taxon>
        <taxon>Leptospiraceae</taxon>
        <taxon>Leptospira</taxon>
    </lineage>
</organism>
<sequence>MITPALLYAVDFVESPHFGLRWPIWIHLRNGVLQSPKRAINLPPAFLTPSIQEYHTSTCLTSKNHTNLRIAFGTQQNALYGSRLELSRTLSYGSRLELSRTLSYGSRLELSRTLSYGSRLELSRTLSYGSRLELSRTLSYGSRSRLKLKAKYHITFLSYNLLTKTENAAGFIQAFLL</sequence>
<gene>
    <name evidence="1" type="ORF">G436_2965</name>
</gene>